<dbReference type="FunFam" id="2.40.70.10:FF:000026">
    <property type="entry name" value="Endothiapepsin"/>
    <property type="match status" value="1"/>
</dbReference>
<feature type="active site" evidence="5">
    <location>
        <position position="107"/>
    </location>
</feature>
<dbReference type="InterPro" id="IPR033121">
    <property type="entry name" value="PEPTIDASE_A1"/>
</dbReference>
<protein>
    <recommendedName>
        <fullName evidence="8">Peptidase A1 domain-containing protein</fullName>
    </recommendedName>
</protein>
<evidence type="ECO:0000256" key="4">
    <source>
        <dbReference type="ARBA" id="ARBA00022801"/>
    </source>
</evidence>
<keyword evidence="10" id="KW-1185">Reference proteome</keyword>
<evidence type="ECO:0000256" key="6">
    <source>
        <dbReference type="RuleBase" id="RU000454"/>
    </source>
</evidence>
<keyword evidence="4 6" id="KW-0378">Hydrolase</keyword>
<evidence type="ECO:0000256" key="1">
    <source>
        <dbReference type="ARBA" id="ARBA00007447"/>
    </source>
</evidence>
<dbReference type="PROSITE" id="PS51767">
    <property type="entry name" value="PEPTIDASE_A1"/>
    <property type="match status" value="1"/>
</dbReference>
<dbReference type="GO" id="GO:0006508">
    <property type="term" value="P:proteolysis"/>
    <property type="evidence" value="ECO:0007669"/>
    <property type="project" value="UniProtKB-KW"/>
</dbReference>
<dbReference type="GO" id="GO:0004190">
    <property type="term" value="F:aspartic-type endopeptidase activity"/>
    <property type="evidence" value="ECO:0007669"/>
    <property type="project" value="UniProtKB-KW"/>
</dbReference>
<sequence length="403" mass="42168">MKTSSALLLASAVGGTFAAPASTKAGITFSATTTHTGKVRNALDDLAYAFNKYVPAEKQAAILASLPKRDTGSVATKAEPNPAGYDKLYLTEVSIGNPPQKLNLDFDTGSSDLWVFSTDTGSSYTGGQTLYKPKSSSSSSLINGESWAIHYGDGSQCSGVIYSDDVTIGGLTVKGQAVESAQKVSSQFTKDSQSSGLLGLAYSKGNTAKPTQQKTWFDNISSKLDKNLFTVRLRHGAEGSFNFGYIDSAQYTGDISYAAAYTDDLGHRLFNSDGYAVGNGETKSASMSATADTGTSLLIIPDEIADDYWSNVQSANKVQTQGGNLWVFNCSDSLPDFSFNVGSGKAVVPGDNMNYAAQGDGTCVGGISSHPGLDITIVGDVAMKSALVIYDDANNQLGWATGA</sequence>
<reference evidence="9 10" key="1">
    <citation type="journal article" date="2015" name="Genome Announc.">
        <title>Draft Genome Sequence and Gene Annotation of the Entomopathogenic Fungus Verticillium hemipterigenum.</title>
        <authorList>
            <person name="Horn F."/>
            <person name="Habel A."/>
            <person name="Scharf D.H."/>
            <person name="Dworschak J."/>
            <person name="Brakhage A.A."/>
            <person name="Guthke R."/>
            <person name="Hertweck C."/>
            <person name="Linde J."/>
        </authorList>
    </citation>
    <scope>NUCLEOTIDE SEQUENCE [LARGE SCALE GENOMIC DNA]</scope>
</reference>
<dbReference type="InterPro" id="IPR034163">
    <property type="entry name" value="Aspergillopepsin-like_cat_dom"/>
</dbReference>
<evidence type="ECO:0000259" key="8">
    <source>
        <dbReference type="PROSITE" id="PS51767"/>
    </source>
</evidence>
<evidence type="ECO:0000256" key="5">
    <source>
        <dbReference type="PIRSR" id="PIRSR601461-1"/>
    </source>
</evidence>
<evidence type="ECO:0000313" key="9">
    <source>
        <dbReference type="EMBL" id="CEJ91210.1"/>
    </source>
</evidence>
<evidence type="ECO:0000256" key="3">
    <source>
        <dbReference type="ARBA" id="ARBA00022750"/>
    </source>
</evidence>
<proteinExistence type="inferred from homology"/>
<dbReference type="OrthoDB" id="2747330at2759"/>
<keyword evidence="7" id="KW-0732">Signal</keyword>
<name>A0A0A1TKD9_9HYPO</name>
<feature type="chain" id="PRO_5001990315" description="Peptidase A1 domain-containing protein" evidence="7">
    <location>
        <begin position="19"/>
        <end position="403"/>
    </location>
</feature>
<evidence type="ECO:0000256" key="2">
    <source>
        <dbReference type="ARBA" id="ARBA00022670"/>
    </source>
</evidence>
<dbReference type="CDD" id="cd06097">
    <property type="entry name" value="Aspergillopepsin_like"/>
    <property type="match status" value="1"/>
</dbReference>
<keyword evidence="2 6" id="KW-0645">Protease</keyword>
<dbReference type="Proteomes" id="UP000039046">
    <property type="component" value="Unassembled WGS sequence"/>
</dbReference>
<organism evidence="9 10">
    <name type="scientific">[Torrubiella] hemipterigena</name>
    <dbReference type="NCBI Taxonomy" id="1531966"/>
    <lineage>
        <taxon>Eukaryota</taxon>
        <taxon>Fungi</taxon>
        <taxon>Dikarya</taxon>
        <taxon>Ascomycota</taxon>
        <taxon>Pezizomycotina</taxon>
        <taxon>Sordariomycetes</taxon>
        <taxon>Hypocreomycetidae</taxon>
        <taxon>Hypocreales</taxon>
        <taxon>Clavicipitaceae</taxon>
        <taxon>Clavicipitaceae incertae sedis</taxon>
        <taxon>'Torrubiella' clade</taxon>
    </lineage>
</organism>
<dbReference type="PANTHER" id="PTHR47966:SF2">
    <property type="entry name" value="ASPERGILLOPEPSIN-1-RELATED"/>
    <property type="match status" value="1"/>
</dbReference>
<dbReference type="InterPro" id="IPR001461">
    <property type="entry name" value="Aspartic_peptidase_A1"/>
</dbReference>
<gene>
    <name evidence="9" type="ORF">VHEMI06938</name>
</gene>
<dbReference type="PROSITE" id="PS00141">
    <property type="entry name" value="ASP_PROTEASE"/>
    <property type="match status" value="2"/>
</dbReference>
<evidence type="ECO:0000313" key="10">
    <source>
        <dbReference type="Proteomes" id="UP000039046"/>
    </source>
</evidence>
<feature type="domain" description="Peptidase A1" evidence="8">
    <location>
        <begin position="89"/>
        <end position="400"/>
    </location>
</feature>
<accession>A0A0A1TKD9</accession>
<dbReference type="SUPFAM" id="SSF50630">
    <property type="entry name" value="Acid proteases"/>
    <property type="match status" value="1"/>
</dbReference>
<dbReference type="STRING" id="1531966.A0A0A1TKD9"/>
<dbReference type="InterPro" id="IPR001969">
    <property type="entry name" value="Aspartic_peptidase_AS"/>
</dbReference>
<dbReference type="InterPro" id="IPR021109">
    <property type="entry name" value="Peptidase_aspartic_dom_sf"/>
</dbReference>
<dbReference type="Pfam" id="PF00026">
    <property type="entry name" value="Asp"/>
    <property type="match status" value="1"/>
</dbReference>
<dbReference type="PANTHER" id="PTHR47966">
    <property type="entry name" value="BETA-SITE APP-CLEAVING ENZYME, ISOFORM A-RELATED"/>
    <property type="match status" value="1"/>
</dbReference>
<feature type="active site" evidence="5">
    <location>
        <position position="292"/>
    </location>
</feature>
<dbReference type="HOGENOM" id="CLU_013253_0_1_1"/>
<dbReference type="Gene3D" id="2.40.70.10">
    <property type="entry name" value="Acid Proteases"/>
    <property type="match status" value="2"/>
</dbReference>
<evidence type="ECO:0000256" key="7">
    <source>
        <dbReference type="SAM" id="SignalP"/>
    </source>
</evidence>
<feature type="signal peptide" evidence="7">
    <location>
        <begin position="1"/>
        <end position="18"/>
    </location>
</feature>
<dbReference type="EMBL" id="CDHN01000003">
    <property type="protein sequence ID" value="CEJ91210.1"/>
    <property type="molecule type" value="Genomic_DNA"/>
</dbReference>
<comment type="similarity">
    <text evidence="1 6">Belongs to the peptidase A1 family.</text>
</comment>
<keyword evidence="3 6" id="KW-0064">Aspartyl protease</keyword>
<dbReference type="PRINTS" id="PR00792">
    <property type="entry name" value="PEPSIN"/>
</dbReference>
<dbReference type="AlphaFoldDB" id="A0A0A1TKD9"/>